<feature type="transmembrane region" description="Helical" evidence="2">
    <location>
        <begin position="305"/>
        <end position="327"/>
    </location>
</feature>
<keyword evidence="2" id="KW-0812">Transmembrane</keyword>
<feature type="transmembrane region" description="Helical" evidence="2">
    <location>
        <begin position="412"/>
        <end position="435"/>
    </location>
</feature>
<dbReference type="GO" id="GO:0005886">
    <property type="term" value="C:plasma membrane"/>
    <property type="evidence" value="ECO:0007669"/>
    <property type="project" value="TreeGrafter"/>
</dbReference>
<keyword evidence="2" id="KW-0472">Membrane</keyword>
<reference evidence="3" key="2">
    <citation type="submission" date="2021-09" db="EMBL/GenBank/DDBJ databases">
        <authorList>
            <person name="Gilroy R."/>
        </authorList>
    </citation>
    <scope>NUCLEOTIDE SEQUENCE</scope>
    <source>
        <strain evidence="3">ChiGjej5B5-22894</strain>
    </source>
</reference>
<keyword evidence="2" id="KW-1133">Transmembrane helix</keyword>
<feature type="region of interest" description="Disordered" evidence="1">
    <location>
        <begin position="444"/>
        <end position="483"/>
    </location>
</feature>
<evidence type="ECO:0000256" key="1">
    <source>
        <dbReference type="SAM" id="MobiDB-lite"/>
    </source>
</evidence>
<dbReference type="GO" id="GO:0015293">
    <property type="term" value="F:symporter activity"/>
    <property type="evidence" value="ECO:0007669"/>
    <property type="project" value="InterPro"/>
</dbReference>
<organism evidence="3 4">
    <name type="scientific">Brachybacterium massiliense</name>
    <dbReference type="NCBI Taxonomy" id="1755098"/>
    <lineage>
        <taxon>Bacteria</taxon>
        <taxon>Bacillati</taxon>
        <taxon>Actinomycetota</taxon>
        <taxon>Actinomycetes</taxon>
        <taxon>Micrococcales</taxon>
        <taxon>Dermabacteraceae</taxon>
        <taxon>Brachybacterium</taxon>
    </lineage>
</organism>
<name>A0A921SX22_9MICO</name>
<evidence type="ECO:0000313" key="4">
    <source>
        <dbReference type="Proteomes" id="UP000742460"/>
    </source>
</evidence>
<dbReference type="InterPro" id="IPR039672">
    <property type="entry name" value="MFS_2"/>
</dbReference>
<sequence length="483" mass="53144">MAMPLKRRLLLATPLPAAWMSQVIIHNVYVKFYTDIVGLDTRYVGWVYLFFNIWNVLNDPVFGVLLDKMRYRPGRGKFLLVMRVTIPFLLLGLILMAWTPSSWPQAAIFAVFLAELFLFDVAATLYLISATSYVYLAAPTREDRIDVEVARAWIGNIISAVATVVATQMLVGGAVTERITLNVMLMGVVLVNGAVYAFAAWALRDPPELYEQGDGGAAPVTAARLLADLRSVLRMRAFWALFAHGMLFMAPMGIYFTAFLYFMDHVIRSTGTQATLADTGSMLVVLVLLPVIARAIKRLGSRTAMWVAALPYLAGFALLLTWAQTWWHVLLCYLLIMTGRYTVSTATTALDAALIDDNERRTGLRKAGAIASVRALLTAPIAGVQMVLYMAILTRGGYDVTAEVQSAQAQEAIRLATAGVPILFALLGLIPLLLLPYTRAREQELSEWSRERRPEEGTATGADEDRPAFRPEPDSGSGDGPAE</sequence>
<dbReference type="AlphaFoldDB" id="A0A921SX22"/>
<dbReference type="Gene3D" id="1.20.1250.20">
    <property type="entry name" value="MFS general substrate transporter like domains"/>
    <property type="match status" value="2"/>
</dbReference>
<feature type="compositionally biased region" description="Basic and acidic residues" evidence="1">
    <location>
        <begin position="463"/>
        <end position="473"/>
    </location>
</feature>
<feature type="transmembrane region" description="Helical" evidence="2">
    <location>
        <begin position="367"/>
        <end position="392"/>
    </location>
</feature>
<comment type="caution">
    <text evidence="3">The sequence shown here is derived from an EMBL/GenBank/DDBJ whole genome shotgun (WGS) entry which is preliminary data.</text>
</comment>
<accession>A0A921SX22</accession>
<protein>
    <submittedName>
        <fullName evidence="3">MFS transporter</fullName>
    </submittedName>
</protein>
<feature type="transmembrane region" description="Helical" evidence="2">
    <location>
        <begin position="78"/>
        <end position="100"/>
    </location>
</feature>
<feature type="compositionally biased region" description="Basic and acidic residues" evidence="1">
    <location>
        <begin position="444"/>
        <end position="456"/>
    </location>
</feature>
<evidence type="ECO:0000313" key="3">
    <source>
        <dbReference type="EMBL" id="HJG91281.1"/>
    </source>
</evidence>
<feature type="transmembrane region" description="Helical" evidence="2">
    <location>
        <begin position="183"/>
        <end position="203"/>
    </location>
</feature>
<feature type="transmembrane region" description="Helical" evidence="2">
    <location>
        <begin position="106"/>
        <end position="128"/>
    </location>
</feature>
<dbReference type="PANTHER" id="PTHR11328">
    <property type="entry name" value="MAJOR FACILITATOR SUPERFAMILY DOMAIN-CONTAINING PROTEIN"/>
    <property type="match status" value="1"/>
</dbReference>
<dbReference type="SUPFAM" id="SSF103473">
    <property type="entry name" value="MFS general substrate transporter"/>
    <property type="match status" value="1"/>
</dbReference>
<gene>
    <name evidence="3" type="ORF">K8V81_06095</name>
</gene>
<proteinExistence type="predicted"/>
<dbReference type="Proteomes" id="UP000742460">
    <property type="component" value="Unassembled WGS sequence"/>
</dbReference>
<feature type="transmembrane region" description="Helical" evidence="2">
    <location>
        <begin position="149"/>
        <end position="171"/>
    </location>
</feature>
<evidence type="ECO:0000256" key="2">
    <source>
        <dbReference type="SAM" id="Phobius"/>
    </source>
</evidence>
<feature type="transmembrane region" description="Helical" evidence="2">
    <location>
        <begin position="274"/>
        <end position="293"/>
    </location>
</feature>
<dbReference type="GO" id="GO:0008643">
    <property type="term" value="P:carbohydrate transport"/>
    <property type="evidence" value="ECO:0007669"/>
    <property type="project" value="InterPro"/>
</dbReference>
<dbReference type="Pfam" id="PF13347">
    <property type="entry name" value="MFS_2"/>
    <property type="match status" value="1"/>
</dbReference>
<dbReference type="InterPro" id="IPR036259">
    <property type="entry name" value="MFS_trans_sf"/>
</dbReference>
<feature type="transmembrane region" description="Helical" evidence="2">
    <location>
        <begin position="238"/>
        <end position="262"/>
    </location>
</feature>
<dbReference type="PANTHER" id="PTHR11328:SF24">
    <property type="entry name" value="MAJOR FACILITATOR SUPERFAMILY (MFS) PROFILE DOMAIN-CONTAINING PROTEIN"/>
    <property type="match status" value="1"/>
</dbReference>
<dbReference type="EMBL" id="DYUE01000148">
    <property type="protein sequence ID" value="HJG91281.1"/>
    <property type="molecule type" value="Genomic_DNA"/>
</dbReference>
<reference evidence="3" key="1">
    <citation type="journal article" date="2021" name="PeerJ">
        <title>Extensive microbial diversity within the chicken gut microbiome revealed by metagenomics and culture.</title>
        <authorList>
            <person name="Gilroy R."/>
            <person name="Ravi A."/>
            <person name="Getino M."/>
            <person name="Pursley I."/>
            <person name="Horton D.L."/>
            <person name="Alikhan N.F."/>
            <person name="Baker D."/>
            <person name="Gharbi K."/>
            <person name="Hall N."/>
            <person name="Watson M."/>
            <person name="Adriaenssens E.M."/>
            <person name="Foster-Nyarko E."/>
            <person name="Jarju S."/>
            <person name="Secka A."/>
            <person name="Antonio M."/>
            <person name="Oren A."/>
            <person name="Chaudhuri R.R."/>
            <person name="La Ragione R."/>
            <person name="Hildebrand F."/>
            <person name="Pallen M.J."/>
        </authorList>
    </citation>
    <scope>NUCLEOTIDE SEQUENCE</scope>
    <source>
        <strain evidence="3">ChiGjej5B5-22894</strain>
    </source>
</reference>
<feature type="transmembrane region" description="Helical" evidence="2">
    <location>
        <begin position="43"/>
        <end position="66"/>
    </location>
</feature>